<comment type="similarity">
    <text evidence="2">Belongs to the Mediator complex subunit 22 family.</text>
</comment>
<evidence type="ECO:0000256" key="5">
    <source>
        <dbReference type="ARBA" id="ARBA00023242"/>
    </source>
</evidence>
<evidence type="ECO:0000313" key="7">
    <source>
        <dbReference type="Proteomes" id="UP000823405"/>
    </source>
</evidence>
<dbReference type="GO" id="GO:0006357">
    <property type="term" value="P:regulation of transcription by RNA polymerase II"/>
    <property type="evidence" value="ECO:0007669"/>
    <property type="project" value="InterPro"/>
</dbReference>
<dbReference type="Pfam" id="PF06179">
    <property type="entry name" value="Med22"/>
    <property type="match status" value="1"/>
</dbReference>
<evidence type="ECO:0000256" key="3">
    <source>
        <dbReference type="ARBA" id="ARBA00023015"/>
    </source>
</evidence>
<sequence length="225" mass="22292">MAAYRPMGAGGPAGGPGGMPGGVGGVGGAGGGVGGGAGQNTGAGSPVIGGVPTSAAGGAAGSNVGGAAGGAAGGATRNTNLGALQEIEEAYNKRLDMDVAQLMESFGDIIKTASITHSESDKSKDKYKLAQESYQIQGRAANIVSSAEALLAMVTELKQTLLLNDTTTLAQLSIQRQAELSSQKTAVKQRVMGLKEEVDKTIWELEQACYGSSAGVSSSSSEAVV</sequence>
<evidence type="ECO:0000256" key="2">
    <source>
        <dbReference type="ARBA" id="ARBA00005942"/>
    </source>
</evidence>
<evidence type="ECO:0000256" key="1">
    <source>
        <dbReference type="ARBA" id="ARBA00004123"/>
    </source>
</evidence>
<dbReference type="AlphaFoldDB" id="A0A9P6QRC1"/>
<accession>A0A9P6QRC1</accession>
<dbReference type="InterPro" id="IPR009332">
    <property type="entry name" value="Med22"/>
</dbReference>
<name>A0A9P6QRC1_9FUNG</name>
<dbReference type="OrthoDB" id="203279at2759"/>
<proteinExistence type="inferred from homology"/>
<comment type="caution">
    <text evidence="6">The sequence shown here is derived from an EMBL/GenBank/DDBJ whole genome shotgun (WGS) entry which is preliminary data.</text>
</comment>
<evidence type="ECO:0000256" key="4">
    <source>
        <dbReference type="ARBA" id="ARBA00023163"/>
    </source>
</evidence>
<dbReference type="EMBL" id="JAAAIN010003724">
    <property type="protein sequence ID" value="KAG0284366.1"/>
    <property type="molecule type" value="Genomic_DNA"/>
</dbReference>
<reference evidence="6" key="1">
    <citation type="journal article" date="2020" name="Fungal Divers.">
        <title>Resolving the Mortierellaceae phylogeny through synthesis of multi-gene phylogenetics and phylogenomics.</title>
        <authorList>
            <person name="Vandepol N."/>
            <person name="Liber J."/>
            <person name="Desiro A."/>
            <person name="Na H."/>
            <person name="Kennedy M."/>
            <person name="Barry K."/>
            <person name="Grigoriev I.V."/>
            <person name="Miller A.N."/>
            <person name="O'Donnell K."/>
            <person name="Stajich J.E."/>
            <person name="Bonito G."/>
        </authorList>
    </citation>
    <scope>NUCLEOTIDE SEQUENCE</scope>
    <source>
        <strain evidence="6">NVP60</strain>
    </source>
</reference>
<comment type="subcellular location">
    <subcellularLocation>
        <location evidence="1">Nucleus</location>
    </subcellularLocation>
</comment>
<keyword evidence="5" id="KW-0539">Nucleus</keyword>
<dbReference type="Proteomes" id="UP000823405">
    <property type="component" value="Unassembled WGS sequence"/>
</dbReference>
<gene>
    <name evidence="6" type="primary">MED22</name>
    <name evidence="6" type="ORF">BGZ97_008221</name>
</gene>
<keyword evidence="7" id="KW-1185">Reference proteome</keyword>
<dbReference type="PANTHER" id="PTHR12434">
    <property type="entry name" value="MEDIATOR OF RNA POLYMERASE II TRANSCRIPTION SUBUNIT 22"/>
    <property type="match status" value="1"/>
</dbReference>
<evidence type="ECO:0000313" key="6">
    <source>
        <dbReference type="EMBL" id="KAG0284366.1"/>
    </source>
</evidence>
<dbReference type="PANTHER" id="PTHR12434:SF6">
    <property type="entry name" value="MEDIATOR OF RNA POLYMERASE II TRANSCRIPTION SUBUNIT 22"/>
    <property type="match status" value="1"/>
</dbReference>
<keyword evidence="3" id="KW-0805">Transcription regulation</keyword>
<dbReference type="GO" id="GO:0003712">
    <property type="term" value="F:transcription coregulator activity"/>
    <property type="evidence" value="ECO:0007669"/>
    <property type="project" value="InterPro"/>
</dbReference>
<dbReference type="GO" id="GO:0016592">
    <property type="term" value="C:mediator complex"/>
    <property type="evidence" value="ECO:0007669"/>
    <property type="project" value="InterPro"/>
</dbReference>
<organism evidence="6 7">
    <name type="scientific">Linnemannia gamsii</name>
    <dbReference type="NCBI Taxonomy" id="64522"/>
    <lineage>
        <taxon>Eukaryota</taxon>
        <taxon>Fungi</taxon>
        <taxon>Fungi incertae sedis</taxon>
        <taxon>Mucoromycota</taxon>
        <taxon>Mortierellomycotina</taxon>
        <taxon>Mortierellomycetes</taxon>
        <taxon>Mortierellales</taxon>
        <taxon>Mortierellaceae</taxon>
        <taxon>Linnemannia</taxon>
    </lineage>
</organism>
<keyword evidence="4" id="KW-0804">Transcription</keyword>
<protein>
    <submittedName>
        <fullName evidence="6">Mediator of RNA polymerase II transcription subunit 22</fullName>
    </submittedName>
</protein>